<dbReference type="HOGENOM" id="CLU_1098040_0_0_9"/>
<keyword evidence="2" id="KW-1133">Transmembrane helix</keyword>
<accession>U2JBW2</accession>
<evidence type="ECO:0000313" key="4">
    <source>
        <dbReference type="Proteomes" id="UP000016617"/>
    </source>
</evidence>
<dbReference type="OrthoDB" id="2221026at2"/>
<name>U2JBW2_9STRE</name>
<evidence type="ECO:0000256" key="2">
    <source>
        <dbReference type="SAM" id="Phobius"/>
    </source>
</evidence>
<dbReference type="PATRIC" id="fig|1227275.3.peg.655"/>
<dbReference type="RefSeq" id="WP_021674119.1">
    <property type="nucleotide sequence ID" value="NZ_KI259727.1"/>
</dbReference>
<evidence type="ECO:0000256" key="1">
    <source>
        <dbReference type="SAM" id="MobiDB-lite"/>
    </source>
</evidence>
<keyword evidence="2" id="KW-0812">Transmembrane</keyword>
<dbReference type="AlphaFoldDB" id="U2JBW2"/>
<sequence>MSQESNQNQTSMPGGVVPGQAPMQPQKKTNVKLIVTIVVSVVVAIALIAGGGTAWWYMSGNIDGHYRATSLEKQFTKKLEKDNSDSEYNKYMTFKVDVTVKDDKAVATESLTVDRDSMYKAAKKEADSYGMQVESKSEFKKEFDEMMQESVKDEGGKYDADTGKATITVFEGNVNRWSRTITITKEFDGSDLVSSDKSDKVDLFKKGKGYDYKKTSDGVTLEGKEKVKLDKK</sequence>
<feature type="region of interest" description="Disordered" evidence="1">
    <location>
        <begin position="1"/>
        <end position="23"/>
    </location>
</feature>
<feature type="compositionally biased region" description="Polar residues" evidence="1">
    <location>
        <begin position="1"/>
        <end position="12"/>
    </location>
</feature>
<comment type="caution">
    <text evidence="3">The sequence shown here is derived from an EMBL/GenBank/DDBJ whole genome shotgun (WGS) entry which is preliminary data.</text>
</comment>
<organism evidence="3 4">
    <name type="scientific">Streptococcus sobrinus W1703</name>
    <dbReference type="NCBI Taxonomy" id="1227275"/>
    <lineage>
        <taxon>Bacteria</taxon>
        <taxon>Bacillati</taxon>
        <taxon>Bacillota</taxon>
        <taxon>Bacilli</taxon>
        <taxon>Lactobacillales</taxon>
        <taxon>Streptococcaceae</taxon>
        <taxon>Streptococcus</taxon>
    </lineage>
</organism>
<proteinExistence type="predicted"/>
<keyword evidence="2" id="KW-0472">Membrane</keyword>
<gene>
    <name evidence="3" type="ORF">HMPREF1557_00742</name>
</gene>
<feature type="transmembrane region" description="Helical" evidence="2">
    <location>
        <begin position="33"/>
        <end position="58"/>
    </location>
</feature>
<dbReference type="Proteomes" id="UP000016617">
    <property type="component" value="Unassembled WGS sequence"/>
</dbReference>
<reference evidence="3 4" key="1">
    <citation type="submission" date="2013-06" db="EMBL/GenBank/DDBJ databases">
        <authorList>
            <person name="Weinstock G."/>
            <person name="Sodergren E."/>
            <person name="Lobos E.A."/>
            <person name="Fulton L."/>
            <person name="Fulton R."/>
            <person name="Courtney L."/>
            <person name="Fronick C."/>
            <person name="O'Laughlin M."/>
            <person name="Godfrey J."/>
            <person name="Wilson R.M."/>
            <person name="Miner T."/>
            <person name="Farmer C."/>
            <person name="Delehaunty K."/>
            <person name="Cordes M."/>
            <person name="Minx P."/>
            <person name="Tomlinson C."/>
            <person name="Chen J."/>
            <person name="Wollam A."/>
            <person name="Pepin K.H."/>
            <person name="Bhonagiri V."/>
            <person name="Zhang X."/>
            <person name="Warren W."/>
            <person name="Mitreva M."/>
            <person name="Mardis E.R."/>
            <person name="Wilson R.K."/>
        </authorList>
    </citation>
    <scope>NUCLEOTIDE SEQUENCE [LARGE SCALE GENOMIC DNA]</scope>
    <source>
        <strain evidence="3 4">W1703</strain>
    </source>
</reference>
<protein>
    <submittedName>
        <fullName evidence="3">Uncharacterized protein</fullName>
    </submittedName>
</protein>
<evidence type="ECO:0000313" key="3">
    <source>
        <dbReference type="EMBL" id="ERJ77517.1"/>
    </source>
</evidence>
<dbReference type="EMBL" id="AWVA01000045">
    <property type="protein sequence ID" value="ERJ77517.1"/>
    <property type="molecule type" value="Genomic_DNA"/>
</dbReference>